<evidence type="ECO:0000256" key="1">
    <source>
        <dbReference type="ARBA" id="ARBA00022801"/>
    </source>
</evidence>
<dbReference type="InterPro" id="IPR052016">
    <property type="entry name" value="Bact_Sigma-Reg"/>
</dbReference>
<dbReference type="Pfam" id="PF07228">
    <property type="entry name" value="SpoIIE"/>
    <property type="match status" value="1"/>
</dbReference>
<dbReference type="EMBL" id="BARV01027600">
    <property type="protein sequence ID" value="GAI39132.1"/>
    <property type="molecule type" value="Genomic_DNA"/>
</dbReference>
<organism evidence="3">
    <name type="scientific">marine sediment metagenome</name>
    <dbReference type="NCBI Taxonomy" id="412755"/>
    <lineage>
        <taxon>unclassified sequences</taxon>
        <taxon>metagenomes</taxon>
        <taxon>ecological metagenomes</taxon>
    </lineage>
</organism>
<gene>
    <name evidence="3" type="ORF">S06H3_44385</name>
</gene>
<comment type="caution">
    <text evidence="3">The sequence shown here is derived from an EMBL/GenBank/DDBJ whole genome shotgun (WGS) entry which is preliminary data.</text>
</comment>
<dbReference type="GO" id="GO:0016791">
    <property type="term" value="F:phosphatase activity"/>
    <property type="evidence" value="ECO:0007669"/>
    <property type="project" value="TreeGrafter"/>
</dbReference>
<name>X1N542_9ZZZZ</name>
<dbReference type="AlphaFoldDB" id="X1N542"/>
<protein>
    <recommendedName>
        <fullName evidence="2">PPM-type phosphatase domain-containing protein</fullName>
    </recommendedName>
</protein>
<dbReference type="PANTHER" id="PTHR43156:SF2">
    <property type="entry name" value="STAGE II SPORULATION PROTEIN E"/>
    <property type="match status" value="1"/>
</dbReference>
<dbReference type="InterPro" id="IPR036457">
    <property type="entry name" value="PPM-type-like_dom_sf"/>
</dbReference>
<dbReference type="PANTHER" id="PTHR43156">
    <property type="entry name" value="STAGE II SPORULATION PROTEIN E-RELATED"/>
    <property type="match status" value="1"/>
</dbReference>
<accession>X1N542</accession>
<dbReference type="InterPro" id="IPR001932">
    <property type="entry name" value="PPM-type_phosphatase-like_dom"/>
</dbReference>
<feature type="non-terminal residue" evidence="3">
    <location>
        <position position="1"/>
    </location>
</feature>
<evidence type="ECO:0000259" key="2">
    <source>
        <dbReference type="Pfam" id="PF07228"/>
    </source>
</evidence>
<feature type="domain" description="PPM-type phosphatase" evidence="2">
    <location>
        <begin position="1"/>
        <end position="67"/>
    </location>
</feature>
<keyword evidence="1" id="KW-0378">Hydrolase</keyword>
<dbReference type="Gene3D" id="3.60.40.10">
    <property type="entry name" value="PPM-type phosphatase domain"/>
    <property type="match status" value="1"/>
</dbReference>
<proteinExistence type="predicted"/>
<reference evidence="3" key="1">
    <citation type="journal article" date="2014" name="Front. Microbiol.">
        <title>High frequency of phylogenetically diverse reductive dehalogenase-homologous genes in deep subseafloor sedimentary metagenomes.</title>
        <authorList>
            <person name="Kawai M."/>
            <person name="Futagami T."/>
            <person name="Toyoda A."/>
            <person name="Takaki Y."/>
            <person name="Nishi S."/>
            <person name="Hori S."/>
            <person name="Arai W."/>
            <person name="Tsubouchi T."/>
            <person name="Morono Y."/>
            <person name="Uchiyama I."/>
            <person name="Ito T."/>
            <person name="Fujiyama A."/>
            <person name="Inagaki F."/>
            <person name="Takami H."/>
        </authorList>
    </citation>
    <scope>NUCLEOTIDE SEQUENCE</scope>
    <source>
        <strain evidence="3">Expedition CK06-06</strain>
    </source>
</reference>
<evidence type="ECO:0000313" key="3">
    <source>
        <dbReference type="EMBL" id="GAI39132.1"/>
    </source>
</evidence>
<sequence>RLFVYTDGITEASSPEGDVFGYARLKDILDANTNAPLAELKSAVLRAVHQHAKKALTHDDVTLIALEIC</sequence>